<dbReference type="RefSeq" id="WP_022153487.1">
    <property type="nucleotide sequence ID" value="NZ_VUMU01000012.1"/>
</dbReference>
<dbReference type="PROSITE" id="PS00166">
    <property type="entry name" value="ENOYL_COA_HYDRATASE"/>
    <property type="match status" value="1"/>
</dbReference>
<comment type="subunit">
    <text evidence="3">Homotetramer.</text>
</comment>
<dbReference type="AlphaFoldDB" id="A0A6L5YKY5"/>
<dbReference type="Gene3D" id="1.10.12.10">
    <property type="entry name" value="Lyase 2-enoyl-coa Hydratase, Chain A, domain 2"/>
    <property type="match status" value="1"/>
</dbReference>
<evidence type="ECO:0000256" key="2">
    <source>
        <dbReference type="ARBA" id="ARBA00005254"/>
    </source>
</evidence>
<dbReference type="FunFam" id="1.10.12.10:FF:000001">
    <property type="entry name" value="Probable enoyl-CoA hydratase, mitochondrial"/>
    <property type="match status" value="1"/>
</dbReference>
<gene>
    <name evidence="8" type="ORF">FYJ59_10185</name>
</gene>
<dbReference type="GO" id="GO:0018812">
    <property type="term" value="F:3-hydroxyacyl-CoA dehydratase activity"/>
    <property type="evidence" value="ECO:0007669"/>
    <property type="project" value="UniProtKB-EC"/>
</dbReference>
<organism evidence="8 9">
    <name type="scientific">Waltera intestinalis</name>
    <dbReference type="NCBI Taxonomy" id="2606635"/>
    <lineage>
        <taxon>Bacteria</taxon>
        <taxon>Bacillati</taxon>
        <taxon>Bacillota</taxon>
        <taxon>Clostridia</taxon>
        <taxon>Lachnospirales</taxon>
        <taxon>Lachnospiraceae</taxon>
        <taxon>Waltera</taxon>
    </lineage>
</organism>
<dbReference type="InterPro" id="IPR014748">
    <property type="entry name" value="Enoyl-CoA_hydra_C"/>
</dbReference>
<protein>
    <recommendedName>
        <fullName evidence="6">short-chain-enoyl-CoA hydratase</fullName>
        <ecNumber evidence="6">4.2.1.150</ecNumber>
    </recommendedName>
</protein>
<evidence type="ECO:0000256" key="5">
    <source>
        <dbReference type="ARBA" id="ARBA00050624"/>
    </source>
</evidence>
<dbReference type="PANTHER" id="PTHR11941:SF54">
    <property type="entry name" value="ENOYL-COA HYDRATASE, MITOCHONDRIAL"/>
    <property type="match status" value="1"/>
</dbReference>
<dbReference type="Pfam" id="PF00378">
    <property type="entry name" value="ECH_1"/>
    <property type="match status" value="1"/>
</dbReference>
<evidence type="ECO:0000256" key="4">
    <source>
        <dbReference type="ARBA" id="ARBA00023239"/>
    </source>
</evidence>
<keyword evidence="4" id="KW-0456">Lyase</keyword>
<dbReference type="GO" id="GO:0006635">
    <property type="term" value="P:fatty acid beta-oxidation"/>
    <property type="evidence" value="ECO:0007669"/>
    <property type="project" value="TreeGrafter"/>
</dbReference>
<dbReference type="FunFam" id="3.90.226.10:FF:000009">
    <property type="entry name" value="Carnitinyl-CoA dehydratase"/>
    <property type="match status" value="1"/>
</dbReference>
<dbReference type="InterPro" id="IPR001753">
    <property type="entry name" value="Enoyl-CoA_hydra/iso"/>
</dbReference>
<comment type="similarity">
    <text evidence="2 7">Belongs to the enoyl-CoA hydratase/isomerase family.</text>
</comment>
<dbReference type="EMBL" id="VUMU01000012">
    <property type="protein sequence ID" value="MST58600.1"/>
    <property type="molecule type" value="Genomic_DNA"/>
</dbReference>
<evidence type="ECO:0000256" key="6">
    <source>
        <dbReference type="ARBA" id="ARBA00067035"/>
    </source>
</evidence>
<comment type="caution">
    <text evidence="8">The sequence shown here is derived from an EMBL/GenBank/DDBJ whole genome shotgun (WGS) entry which is preliminary data.</text>
</comment>
<dbReference type="InterPro" id="IPR029045">
    <property type="entry name" value="ClpP/crotonase-like_dom_sf"/>
</dbReference>
<evidence type="ECO:0000256" key="3">
    <source>
        <dbReference type="ARBA" id="ARBA00011881"/>
    </source>
</evidence>
<evidence type="ECO:0000313" key="8">
    <source>
        <dbReference type="EMBL" id="MST58600.1"/>
    </source>
</evidence>
<keyword evidence="9" id="KW-1185">Reference proteome</keyword>
<sequence>MDYILYEQNGNVATITINREKALNALNSQVLDELNATLDAVDLATVRCLVITGAGAKSFVAGADIGEMSSLTKAEGEAFGKKGNDVFRKIETFPIPVIAAVNGFALGGGCEISMSCDIRICSDNAVFGQPEVGLGITPGFGGTQRLARLVGAGMAKQMIYTARNIKAADAYRIGLVNEVYSAEVDADGNVVKSAQEVMLAAAQKMAATIAKNAPIAVRNCKKAINDGLDADMDQAVVIEEKLFGDCFETEDQKYGMAFFLDKNKEKVKEPFQNK</sequence>
<dbReference type="Proteomes" id="UP000476055">
    <property type="component" value="Unassembled WGS sequence"/>
</dbReference>
<evidence type="ECO:0000256" key="1">
    <source>
        <dbReference type="ARBA" id="ARBA00005086"/>
    </source>
</evidence>
<dbReference type="InterPro" id="IPR018376">
    <property type="entry name" value="Enoyl-CoA_hyd/isom_CS"/>
</dbReference>
<proteinExistence type="inferred from homology"/>
<comment type="catalytic activity">
    <reaction evidence="5">
        <text>a short-chain (3S)-3-hydroxyacyl-CoA = a short-chain (2E)-enoyl-CoA + H2O</text>
        <dbReference type="Rhea" id="RHEA:52664"/>
        <dbReference type="ChEBI" id="CHEBI:15377"/>
        <dbReference type="ChEBI" id="CHEBI:87488"/>
        <dbReference type="ChEBI" id="CHEBI:136760"/>
        <dbReference type="EC" id="4.2.1.150"/>
    </reaction>
</comment>
<dbReference type="SUPFAM" id="SSF52096">
    <property type="entry name" value="ClpP/crotonase"/>
    <property type="match status" value="1"/>
</dbReference>
<name>A0A6L5YKY5_9FIRM</name>
<comment type="pathway">
    <text evidence="1">Lipid metabolism; butanoate metabolism.</text>
</comment>
<evidence type="ECO:0000313" key="9">
    <source>
        <dbReference type="Proteomes" id="UP000476055"/>
    </source>
</evidence>
<dbReference type="EC" id="4.2.1.150" evidence="6"/>
<evidence type="ECO:0000256" key="7">
    <source>
        <dbReference type="RuleBase" id="RU003707"/>
    </source>
</evidence>
<reference evidence="8 9" key="1">
    <citation type="submission" date="2019-08" db="EMBL/GenBank/DDBJ databases">
        <title>In-depth cultivation of the pig gut microbiome towards novel bacterial diversity and tailored functional studies.</title>
        <authorList>
            <person name="Wylensek D."/>
            <person name="Hitch T.C.A."/>
            <person name="Clavel T."/>
        </authorList>
    </citation>
    <scope>NUCLEOTIDE SEQUENCE [LARGE SCALE GENOMIC DNA]</scope>
    <source>
        <strain evidence="8 9">WCA3-601-WT-6H</strain>
    </source>
</reference>
<dbReference type="CDD" id="cd06558">
    <property type="entry name" value="crotonase-like"/>
    <property type="match status" value="1"/>
</dbReference>
<dbReference type="PANTHER" id="PTHR11941">
    <property type="entry name" value="ENOYL-COA HYDRATASE-RELATED"/>
    <property type="match status" value="1"/>
</dbReference>
<dbReference type="Gene3D" id="3.90.226.10">
    <property type="entry name" value="2-enoyl-CoA Hydratase, Chain A, domain 1"/>
    <property type="match status" value="1"/>
</dbReference>
<accession>A0A6L5YKY5</accession>